<sequence>MKALDAISAAIARATAWVVAILATIMLSALVLQVFSRYVLGSAFSWTEELAIILFAWVVLLTATIAIRDDDHVRLDAALGALPDPARRVWLRVIAVGILGFCILFAWSGVSYVDRTLGQVTAAMRLPIECLHLAVPVSGVIGALHAFVRVFIPVADRTDEAPA</sequence>
<feature type="domain" description="Tripartite ATP-independent periplasmic transporters DctQ component" evidence="10">
    <location>
        <begin position="27"/>
        <end position="151"/>
    </location>
</feature>
<keyword evidence="3" id="KW-1003">Cell membrane</keyword>
<accession>W4HQ18</accession>
<comment type="caution">
    <text evidence="11">The sequence shown here is derived from an EMBL/GenBank/DDBJ whole genome shotgun (WGS) entry which is preliminary data.</text>
</comment>
<dbReference type="Pfam" id="PF04290">
    <property type="entry name" value="DctQ"/>
    <property type="match status" value="1"/>
</dbReference>
<dbReference type="GO" id="GO:0015740">
    <property type="term" value="P:C4-dicarboxylate transport"/>
    <property type="evidence" value="ECO:0007669"/>
    <property type="project" value="TreeGrafter"/>
</dbReference>
<protein>
    <recommendedName>
        <fullName evidence="9">TRAP transporter small permease protein</fullName>
    </recommendedName>
</protein>
<dbReference type="InterPro" id="IPR007387">
    <property type="entry name" value="TRAP_DctQ"/>
</dbReference>
<reference evidence="11 12" key="1">
    <citation type="journal article" date="2014" name="Antonie Van Leeuwenhoek">
        <title>Roseivivax atlanticus sp. nov., isolated from surface seawater of the Atlantic Ocean.</title>
        <authorList>
            <person name="Li G."/>
            <person name="Lai Q."/>
            <person name="Liu X."/>
            <person name="Sun F."/>
            <person name="Shao Z."/>
        </authorList>
    </citation>
    <scope>NUCLEOTIDE SEQUENCE [LARGE SCALE GENOMIC DNA]</scope>
    <source>
        <strain evidence="11 12">22II-s10s</strain>
    </source>
</reference>
<evidence type="ECO:0000256" key="4">
    <source>
        <dbReference type="ARBA" id="ARBA00022519"/>
    </source>
</evidence>
<comment type="similarity">
    <text evidence="8 9">Belongs to the TRAP transporter small permease family.</text>
</comment>
<evidence type="ECO:0000256" key="3">
    <source>
        <dbReference type="ARBA" id="ARBA00022475"/>
    </source>
</evidence>
<dbReference type="eggNOG" id="COG3090">
    <property type="taxonomic scope" value="Bacteria"/>
</dbReference>
<comment type="function">
    <text evidence="9">Part of the tripartite ATP-independent periplasmic (TRAP) transport system.</text>
</comment>
<organism evidence="11 12">
    <name type="scientific">Roseivivax marinus</name>
    <dbReference type="NCBI Taxonomy" id="1379903"/>
    <lineage>
        <taxon>Bacteria</taxon>
        <taxon>Pseudomonadati</taxon>
        <taxon>Pseudomonadota</taxon>
        <taxon>Alphaproteobacteria</taxon>
        <taxon>Rhodobacterales</taxon>
        <taxon>Roseobacteraceae</taxon>
        <taxon>Roseivivax</taxon>
    </lineage>
</organism>
<evidence type="ECO:0000256" key="5">
    <source>
        <dbReference type="ARBA" id="ARBA00022692"/>
    </source>
</evidence>
<dbReference type="Proteomes" id="UP000019063">
    <property type="component" value="Unassembled WGS sequence"/>
</dbReference>
<comment type="subcellular location">
    <subcellularLocation>
        <location evidence="1 9">Cell inner membrane</location>
        <topology evidence="1 9">Multi-pass membrane protein</topology>
    </subcellularLocation>
</comment>
<dbReference type="InterPro" id="IPR055348">
    <property type="entry name" value="DctQ"/>
</dbReference>
<keyword evidence="6 9" id="KW-1133">Transmembrane helix</keyword>
<dbReference type="OrthoDB" id="4964541at2"/>
<evidence type="ECO:0000256" key="8">
    <source>
        <dbReference type="ARBA" id="ARBA00038436"/>
    </source>
</evidence>
<keyword evidence="4 9" id="KW-0997">Cell inner membrane</keyword>
<evidence type="ECO:0000256" key="9">
    <source>
        <dbReference type="RuleBase" id="RU369079"/>
    </source>
</evidence>
<dbReference type="STRING" id="1379903.ATO8_04356"/>
<dbReference type="EMBL" id="AQQW01000002">
    <property type="protein sequence ID" value="ETW14095.1"/>
    <property type="molecule type" value="Genomic_DNA"/>
</dbReference>
<evidence type="ECO:0000259" key="10">
    <source>
        <dbReference type="Pfam" id="PF04290"/>
    </source>
</evidence>
<evidence type="ECO:0000313" key="11">
    <source>
        <dbReference type="EMBL" id="ETW14095.1"/>
    </source>
</evidence>
<proteinExistence type="inferred from homology"/>
<comment type="subunit">
    <text evidence="9">The complex comprises the extracytoplasmic solute receptor protein and the two transmembrane proteins.</text>
</comment>
<dbReference type="PATRIC" id="fig|1317118.6.peg.901"/>
<dbReference type="AlphaFoldDB" id="W4HQ18"/>
<feature type="transmembrane region" description="Helical" evidence="9">
    <location>
        <begin position="133"/>
        <end position="152"/>
    </location>
</feature>
<dbReference type="PANTHER" id="PTHR35011">
    <property type="entry name" value="2,3-DIKETO-L-GULONATE TRAP TRANSPORTER SMALL PERMEASE PROTEIN YIAM"/>
    <property type="match status" value="1"/>
</dbReference>
<dbReference type="GO" id="GO:0005886">
    <property type="term" value="C:plasma membrane"/>
    <property type="evidence" value="ECO:0007669"/>
    <property type="project" value="UniProtKB-SubCell"/>
</dbReference>
<feature type="transmembrane region" description="Helical" evidence="9">
    <location>
        <begin position="50"/>
        <end position="68"/>
    </location>
</feature>
<keyword evidence="7 9" id="KW-0472">Membrane</keyword>
<keyword evidence="12" id="KW-1185">Reference proteome</keyword>
<feature type="transmembrane region" description="Helical" evidence="9">
    <location>
        <begin position="12"/>
        <end position="35"/>
    </location>
</feature>
<feature type="transmembrane region" description="Helical" evidence="9">
    <location>
        <begin position="89"/>
        <end position="113"/>
    </location>
</feature>
<evidence type="ECO:0000256" key="6">
    <source>
        <dbReference type="ARBA" id="ARBA00022989"/>
    </source>
</evidence>
<dbReference type="RefSeq" id="WP_043842341.1">
    <property type="nucleotide sequence ID" value="NZ_AQQW01000002.1"/>
</dbReference>
<name>W4HQ18_9RHOB</name>
<keyword evidence="5 9" id="KW-0812">Transmembrane</keyword>
<evidence type="ECO:0000313" key="12">
    <source>
        <dbReference type="Proteomes" id="UP000019063"/>
    </source>
</evidence>
<gene>
    <name evidence="11" type="ORF">ATO8_04356</name>
</gene>
<evidence type="ECO:0000256" key="2">
    <source>
        <dbReference type="ARBA" id="ARBA00022448"/>
    </source>
</evidence>
<evidence type="ECO:0000256" key="1">
    <source>
        <dbReference type="ARBA" id="ARBA00004429"/>
    </source>
</evidence>
<dbReference type="PANTHER" id="PTHR35011:SF11">
    <property type="entry name" value="TRAP TRANSPORTER SMALL PERMEASE PROTEIN"/>
    <property type="match status" value="1"/>
</dbReference>
<keyword evidence="2 9" id="KW-0813">Transport</keyword>
<evidence type="ECO:0000256" key="7">
    <source>
        <dbReference type="ARBA" id="ARBA00023136"/>
    </source>
</evidence>
<dbReference type="GO" id="GO:0022857">
    <property type="term" value="F:transmembrane transporter activity"/>
    <property type="evidence" value="ECO:0007669"/>
    <property type="project" value="UniProtKB-UniRule"/>
</dbReference>